<name>R8BCR1_PHAM7</name>
<evidence type="ECO:0000313" key="4">
    <source>
        <dbReference type="Proteomes" id="UP000014074"/>
    </source>
</evidence>
<feature type="region of interest" description="Disordered" evidence="1">
    <location>
        <begin position="291"/>
        <end position="329"/>
    </location>
</feature>
<feature type="signal peptide" evidence="2">
    <location>
        <begin position="1"/>
        <end position="19"/>
    </location>
</feature>
<dbReference type="Proteomes" id="UP000014074">
    <property type="component" value="Unassembled WGS sequence"/>
</dbReference>
<dbReference type="eggNOG" id="ENOG502SJ8E">
    <property type="taxonomic scope" value="Eukaryota"/>
</dbReference>
<feature type="compositionally biased region" description="Low complexity" evidence="1">
    <location>
        <begin position="291"/>
        <end position="300"/>
    </location>
</feature>
<dbReference type="PANTHER" id="PTHR34618:SF3">
    <property type="entry name" value="GEGH 16 PROTEIN"/>
    <property type="match status" value="1"/>
</dbReference>
<dbReference type="InterPro" id="IPR021476">
    <property type="entry name" value="Egh16-like"/>
</dbReference>
<organism evidence="3 4">
    <name type="scientific">Phaeoacremonium minimum (strain UCR-PA7)</name>
    <name type="common">Esca disease fungus</name>
    <name type="synonym">Togninia minima</name>
    <dbReference type="NCBI Taxonomy" id="1286976"/>
    <lineage>
        <taxon>Eukaryota</taxon>
        <taxon>Fungi</taxon>
        <taxon>Dikarya</taxon>
        <taxon>Ascomycota</taxon>
        <taxon>Pezizomycotina</taxon>
        <taxon>Sordariomycetes</taxon>
        <taxon>Sordariomycetidae</taxon>
        <taxon>Togniniales</taxon>
        <taxon>Togniniaceae</taxon>
        <taxon>Phaeoacremonium</taxon>
    </lineage>
</organism>
<accession>R8BCR1</accession>
<dbReference type="Pfam" id="PF11327">
    <property type="entry name" value="Egh16-like"/>
    <property type="match status" value="1"/>
</dbReference>
<evidence type="ECO:0000313" key="3">
    <source>
        <dbReference type="EMBL" id="EON97081.1"/>
    </source>
</evidence>
<dbReference type="AlphaFoldDB" id="R8BCR1"/>
<dbReference type="RefSeq" id="XP_007918140.1">
    <property type="nucleotide sequence ID" value="XM_007919949.1"/>
</dbReference>
<reference evidence="4" key="1">
    <citation type="journal article" date="2013" name="Genome Announc.">
        <title>Draft genome sequence of the ascomycete Phaeoacremonium aleophilum strain UCR-PA7, a causal agent of the esca disease complex in grapevines.</title>
        <authorList>
            <person name="Blanco-Ulate B."/>
            <person name="Rolshausen P."/>
            <person name="Cantu D."/>
        </authorList>
    </citation>
    <scope>NUCLEOTIDE SEQUENCE [LARGE SCALE GENOMIC DNA]</scope>
    <source>
        <strain evidence="4">UCR-PA7</strain>
    </source>
</reference>
<dbReference type="HOGENOM" id="CLU_047729_1_1_1"/>
<evidence type="ECO:0000256" key="2">
    <source>
        <dbReference type="SAM" id="SignalP"/>
    </source>
</evidence>
<keyword evidence="4" id="KW-1185">Reference proteome</keyword>
<dbReference type="EMBL" id="KB933290">
    <property type="protein sequence ID" value="EON97081.1"/>
    <property type="molecule type" value="Genomic_DNA"/>
</dbReference>
<protein>
    <submittedName>
        <fullName evidence="3">Putative gas1-like protein</fullName>
    </submittedName>
</protein>
<dbReference type="PANTHER" id="PTHR34618">
    <property type="entry name" value="SURFACE PROTEIN MAS1, PUTATIVE-RELATED"/>
    <property type="match status" value="1"/>
</dbReference>
<dbReference type="KEGG" id="tmn:UCRPA7_7417"/>
<proteinExistence type="predicted"/>
<evidence type="ECO:0000256" key="1">
    <source>
        <dbReference type="SAM" id="MobiDB-lite"/>
    </source>
</evidence>
<keyword evidence="2" id="KW-0732">Signal</keyword>
<dbReference type="OrthoDB" id="3241054at2759"/>
<sequence>MFYATAFLPTAALISLVRAHGVVINAQGIAGSPASVGFQVDPSIARNCTTINPCQQDATIIRDAEITANIVNQCGRTELSGNIDVGENTENALAAGAVTQVQAGSQLTVTIHQVNADGAGPYVCDLDETSNSGTISQNLTVTNNVPGVNGFSQAKAQDFNITVQMPDSFTCTGASTGNVCTVRCRNNAVAGPFGGCFAVQQIDTTPKVNTPENIATLQTLDAVLAQVQQNQADFGAAVAANQAAGSAEAEQNAKAVASILANTIVSKEAPQQTPTVVLGAAATETTAAAAVTTTAATTGNGRNGNGRNRGGNRNQNNNNKRSSSNALRWARRYVVAGQDFSDDNH</sequence>
<gene>
    <name evidence="3" type="ORF">UCRPA7_7417</name>
</gene>
<feature type="chain" id="PRO_5004451935" evidence="2">
    <location>
        <begin position="20"/>
        <end position="345"/>
    </location>
</feature>
<dbReference type="GeneID" id="19328175"/>